<evidence type="ECO:0000259" key="2">
    <source>
        <dbReference type="Pfam" id="PF14111"/>
    </source>
</evidence>
<feature type="domain" description="Zinc knuckle CX2CX4HX4C" evidence="3">
    <location>
        <begin position="160"/>
        <end position="204"/>
    </location>
</feature>
<evidence type="ECO:0000259" key="3">
    <source>
        <dbReference type="Pfam" id="PF14392"/>
    </source>
</evidence>
<sequence>MGEKKAAGLVPKRRIKIPHFDNSALIAGYSKTLIGRCMNPRKQEMKTLLFMLPRIWQIEGKVVGADLGLGRFQFDFESEDDIEAVLKMEPLHFDHWMVSLVRWSPLVDPNYPSAITFWIRVLGVPIEFWADPTFRFIGEDLGVVKELDIHGGRVQVTVDGFKPLCFETEVEFGNGAETTMFLQYERLYGFCKRCHSLCHEEALCGFSGVPCFDYVNQAEEVDEGRHLQSYKGAAAQGTRQDSRNDGKLSGGYKGKNGADGDKDDQKWFKVGNQNGGVSSSRPRQFENYYQYNDYRFSKAGGKGGKGKQSEFKEKAAMEIPEKQAELIEESQPKQVRKALFSSLESMDLAAVGLEVEPSCGKVDSLEEGELIADHETALHGETITGVNGAEKIGMTVEDVDGDDLLEICPSLLVSVKTDNIDGTMEIPVAESEVLEEADTEMMSSKEDAEEESVVRDSDLEPARKLKGNGVLMGVSSKKRNLLSSPRRRVLAKGGELAGEGVNPTHQGMVKGSLGGNKPPKPKVIK</sequence>
<dbReference type="PANTHER" id="PTHR31286:SF178">
    <property type="entry name" value="DUF4283 DOMAIN-CONTAINING PROTEIN"/>
    <property type="match status" value="1"/>
</dbReference>
<feature type="region of interest" description="Disordered" evidence="1">
    <location>
        <begin position="230"/>
        <end position="282"/>
    </location>
</feature>
<feature type="compositionally biased region" description="Basic and acidic residues" evidence="1">
    <location>
        <begin position="256"/>
        <end position="267"/>
    </location>
</feature>
<dbReference type="InterPro" id="IPR040256">
    <property type="entry name" value="At4g02000-like"/>
</dbReference>
<name>A0A7G2E6C5_ARATH</name>
<feature type="compositionally biased region" description="Polar residues" evidence="1">
    <location>
        <begin position="271"/>
        <end position="282"/>
    </location>
</feature>
<dbReference type="InterPro" id="IPR025836">
    <property type="entry name" value="Zn_knuckle_CX2CX4HX4C"/>
</dbReference>
<dbReference type="Pfam" id="PF14392">
    <property type="entry name" value="zf-CCHC_4"/>
    <property type="match status" value="1"/>
</dbReference>
<dbReference type="PANTHER" id="PTHR31286">
    <property type="entry name" value="GLYCINE-RICH CELL WALL STRUCTURAL PROTEIN 1.8-LIKE"/>
    <property type="match status" value="1"/>
</dbReference>
<feature type="domain" description="DUF4283" evidence="2">
    <location>
        <begin position="31"/>
        <end position="110"/>
    </location>
</feature>
<dbReference type="InterPro" id="IPR025558">
    <property type="entry name" value="DUF4283"/>
</dbReference>
<gene>
    <name evidence="4" type="ORF">AT9943_LOCUS6776</name>
</gene>
<organism evidence="4 5">
    <name type="scientific">Arabidopsis thaliana</name>
    <name type="common">Mouse-ear cress</name>
    <dbReference type="NCBI Taxonomy" id="3702"/>
    <lineage>
        <taxon>Eukaryota</taxon>
        <taxon>Viridiplantae</taxon>
        <taxon>Streptophyta</taxon>
        <taxon>Embryophyta</taxon>
        <taxon>Tracheophyta</taxon>
        <taxon>Spermatophyta</taxon>
        <taxon>Magnoliopsida</taxon>
        <taxon>eudicotyledons</taxon>
        <taxon>Gunneridae</taxon>
        <taxon>Pentapetalae</taxon>
        <taxon>rosids</taxon>
        <taxon>malvids</taxon>
        <taxon>Brassicales</taxon>
        <taxon>Brassicaceae</taxon>
        <taxon>Camelineae</taxon>
        <taxon>Arabidopsis</taxon>
    </lineage>
</organism>
<dbReference type="Pfam" id="PF14111">
    <property type="entry name" value="DUF4283"/>
    <property type="match status" value="1"/>
</dbReference>
<evidence type="ECO:0000313" key="5">
    <source>
        <dbReference type="Proteomes" id="UP000516314"/>
    </source>
</evidence>
<proteinExistence type="predicted"/>
<reference evidence="4 5" key="1">
    <citation type="submission" date="2020-09" db="EMBL/GenBank/DDBJ databases">
        <authorList>
            <person name="Ashkenazy H."/>
        </authorList>
    </citation>
    <scope>NUCLEOTIDE SEQUENCE [LARGE SCALE GENOMIC DNA]</scope>
    <source>
        <strain evidence="5">cv. Cdm-0</strain>
    </source>
</reference>
<dbReference type="Proteomes" id="UP000516314">
    <property type="component" value="Chromosome 2"/>
</dbReference>
<feature type="region of interest" description="Disordered" evidence="1">
    <location>
        <begin position="493"/>
        <end position="525"/>
    </location>
</feature>
<protein>
    <submittedName>
        <fullName evidence="4">(thale cress) hypothetical protein</fullName>
    </submittedName>
</protein>
<evidence type="ECO:0000256" key="1">
    <source>
        <dbReference type="SAM" id="MobiDB-lite"/>
    </source>
</evidence>
<dbReference type="EMBL" id="LR881467">
    <property type="protein sequence ID" value="CAD5318550.1"/>
    <property type="molecule type" value="Genomic_DNA"/>
</dbReference>
<accession>A0A7G2E6C5</accession>
<dbReference type="AlphaFoldDB" id="A0A7G2E6C5"/>
<evidence type="ECO:0000313" key="4">
    <source>
        <dbReference type="EMBL" id="CAD5318550.1"/>
    </source>
</evidence>